<feature type="compositionally biased region" description="Acidic residues" evidence="1">
    <location>
        <begin position="55"/>
        <end position="76"/>
    </location>
</feature>
<organism evidence="4 5">
    <name type="scientific">Natranaerobius trueperi</name>
    <dbReference type="NCBI Taxonomy" id="759412"/>
    <lineage>
        <taxon>Bacteria</taxon>
        <taxon>Bacillati</taxon>
        <taxon>Bacillota</taxon>
        <taxon>Clostridia</taxon>
        <taxon>Natranaerobiales</taxon>
        <taxon>Natranaerobiaceae</taxon>
        <taxon>Natranaerobius</taxon>
    </lineage>
</organism>
<dbReference type="OrthoDB" id="1766808at2"/>
<feature type="domain" description="Magnesium transporter MgtE intracellular" evidence="3">
    <location>
        <begin position="147"/>
        <end position="209"/>
    </location>
</feature>
<keyword evidence="2" id="KW-1133">Transmembrane helix</keyword>
<evidence type="ECO:0000256" key="1">
    <source>
        <dbReference type="SAM" id="MobiDB-lite"/>
    </source>
</evidence>
<dbReference type="EMBL" id="NIQC01000006">
    <property type="protein sequence ID" value="OWZ84229.1"/>
    <property type="molecule type" value="Genomic_DNA"/>
</dbReference>
<accession>A0A226C1B5</accession>
<dbReference type="Proteomes" id="UP000214588">
    <property type="component" value="Unassembled WGS sequence"/>
</dbReference>
<keyword evidence="2" id="KW-0472">Membrane</keyword>
<protein>
    <recommendedName>
        <fullName evidence="3">Magnesium transporter MgtE intracellular domain-containing protein</fullName>
    </recommendedName>
</protein>
<dbReference type="SUPFAM" id="SSF158791">
    <property type="entry name" value="MgtE N-terminal domain-like"/>
    <property type="match status" value="1"/>
</dbReference>
<evidence type="ECO:0000313" key="5">
    <source>
        <dbReference type="Proteomes" id="UP000214588"/>
    </source>
</evidence>
<keyword evidence="5" id="KW-1185">Reference proteome</keyword>
<reference evidence="4 5" key="1">
    <citation type="submission" date="2017-06" db="EMBL/GenBank/DDBJ databases">
        <title>Draft Genome Sequence of Natranaerobius trueperi halophilic, alkalithermophilic bacteria from soda lakes.</title>
        <authorList>
            <person name="Zhao B."/>
        </authorList>
    </citation>
    <scope>NUCLEOTIDE SEQUENCE [LARGE SCALE GENOMIC DNA]</scope>
    <source>
        <strain evidence="4 5">DSM 18760</strain>
    </source>
</reference>
<dbReference type="AlphaFoldDB" id="A0A226C1B5"/>
<name>A0A226C1B5_9FIRM</name>
<dbReference type="Pfam" id="PF03448">
    <property type="entry name" value="MgtE_N"/>
    <property type="match status" value="1"/>
</dbReference>
<evidence type="ECO:0000259" key="3">
    <source>
        <dbReference type="Pfam" id="PF03448"/>
    </source>
</evidence>
<keyword evidence="2" id="KW-0812">Transmembrane</keyword>
<feature type="region of interest" description="Disordered" evidence="1">
    <location>
        <begin position="55"/>
        <end position="85"/>
    </location>
</feature>
<evidence type="ECO:0000313" key="4">
    <source>
        <dbReference type="EMBL" id="OWZ84229.1"/>
    </source>
</evidence>
<dbReference type="InterPro" id="IPR006668">
    <property type="entry name" value="Mg_transptr_MgtE_intracell_dom"/>
</dbReference>
<dbReference type="RefSeq" id="WP_089023014.1">
    <property type="nucleotide sequence ID" value="NZ_NIQC01000006.1"/>
</dbReference>
<gene>
    <name evidence="4" type="ORF">CDO51_04010</name>
</gene>
<evidence type="ECO:0000256" key="2">
    <source>
        <dbReference type="SAM" id="Phobius"/>
    </source>
</evidence>
<proteinExistence type="predicted"/>
<comment type="caution">
    <text evidence="4">The sequence shown here is derived from an EMBL/GenBank/DDBJ whole genome shotgun (WGS) entry which is preliminary data.</text>
</comment>
<sequence>MSQNSSGLTTQTLLLIAISILFFMVIMGGVLAQVFGLIDIISYANDVPVIGEVFPETEEDNQDEEDDEDKNSDDEDKITITKEEKEKLDDLESKKEDLSIREEKLEEKEKQLEEKVKELEKSKVEVENREKELTLLKDENERLETLANTYKEMRAGDAAEILEELAKDDSDLAYQQLHIDILRELPTDHKADILTEMDPDRAKEITQQLSSH</sequence>
<feature type="transmembrane region" description="Helical" evidence="2">
    <location>
        <begin position="12"/>
        <end position="38"/>
    </location>
</feature>